<dbReference type="Pfam" id="PF11343">
    <property type="entry name" value="DUF3145"/>
    <property type="match status" value="1"/>
</dbReference>
<reference evidence="2" key="1">
    <citation type="journal article" date="2019" name="Int. J. Syst. Evol. Microbiol.">
        <title>The Global Catalogue of Microorganisms (GCM) 10K type strain sequencing project: providing services to taxonomists for standard genome sequencing and annotation.</title>
        <authorList>
            <consortium name="The Broad Institute Genomics Platform"/>
            <consortium name="The Broad Institute Genome Sequencing Center for Infectious Disease"/>
            <person name="Wu L."/>
            <person name="Ma J."/>
        </authorList>
    </citation>
    <scope>NUCLEOTIDE SEQUENCE [LARGE SCALE GENOMIC DNA]</scope>
    <source>
        <strain evidence="2">JCM 3272</strain>
    </source>
</reference>
<accession>A0ABP5SAW9</accession>
<organism evidence="1 2">
    <name type="scientific">Dactylosporangium salmoneum</name>
    <dbReference type="NCBI Taxonomy" id="53361"/>
    <lineage>
        <taxon>Bacteria</taxon>
        <taxon>Bacillati</taxon>
        <taxon>Actinomycetota</taxon>
        <taxon>Actinomycetes</taxon>
        <taxon>Micromonosporales</taxon>
        <taxon>Micromonosporaceae</taxon>
        <taxon>Dactylosporangium</taxon>
    </lineage>
</organism>
<name>A0ABP5SAW9_9ACTN</name>
<proteinExistence type="predicted"/>
<dbReference type="InterPro" id="IPR021491">
    <property type="entry name" value="DUF3145"/>
</dbReference>
<evidence type="ECO:0000313" key="1">
    <source>
        <dbReference type="EMBL" id="GAA2327060.1"/>
    </source>
</evidence>
<sequence length="163" mass="17636">MPTRGVIYVHSTPLAVSSHVEWAIARVLGTPVRLEWSVQPVEPSARRARCSWTGATGTGGELAAALRQWPMIRFEVTEEPSPGVDGERFMHVPGRGLFRGSTSANGDIVLSEDRLRTLVAGARGYDTLAHTLEKALGAPWDAELEPYRHAGDGVPLTLLTRVG</sequence>
<dbReference type="RefSeq" id="WP_344610293.1">
    <property type="nucleotide sequence ID" value="NZ_BAAARV010000004.1"/>
</dbReference>
<dbReference type="EMBL" id="BAAARV010000004">
    <property type="protein sequence ID" value="GAA2327060.1"/>
    <property type="molecule type" value="Genomic_DNA"/>
</dbReference>
<evidence type="ECO:0000313" key="2">
    <source>
        <dbReference type="Proteomes" id="UP001501444"/>
    </source>
</evidence>
<gene>
    <name evidence="1" type="ORF">GCM10010170_002480</name>
</gene>
<comment type="caution">
    <text evidence="1">The sequence shown here is derived from an EMBL/GenBank/DDBJ whole genome shotgun (WGS) entry which is preliminary data.</text>
</comment>
<dbReference type="Proteomes" id="UP001501444">
    <property type="component" value="Unassembled WGS sequence"/>
</dbReference>
<keyword evidence="2" id="KW-1185">Reference proteome</keyword>
<protein>
    <submittedName>
        <fullName evidence="1">DUF3145 domain-containing protein</fullName>
    </submittedName>
</protein>